<organism evidence="2 3">
    <name type="scientific">Mesorhizobium neociceri</name>
    <dbReference type="NCBI Taxonomy" id="1307853"/>
    <lineage>
        <taxon>Bacteria</taxon>
        <taxon>Pseudomonadati</taxon>
        <taxon>Pseudomonadota</taxon>
        <taxon>Alphaproteobacteria</taxon>
        <taxon>Hyphomicrobiales</taxon>
        <taxon>Phyllobacteriaceae</taxon>
        <taxon>Mesorhizobium</taxon>
    </lineage>
</organism>
<dbReference type="PANTHER" id="PTHR43685">
    <property type="entry name" value="GLYCOSYLTRANSFERASE"/>
    <property type="match status" value="1"/>
</dbReference>
<evidence type="ECO:0000313" key="2">
    <source>
        <dbReference type="EMBL" id="MBA1139809.1"/>
    </source>
</evidence>
<dbReference type="GO" id="GO:0016740">
    <property type="term" value="F:transferase activity"/>
    <property type="evidence" value="ECO:0007669"/>
    <property type="project" value="UniProtKB-KW"/>
</dbReference>
<dbReference type="Proteomes" id="UP000558284">
    <property type="component" value="Unassembled WGS sequence"/>
</dbReference>
<dbReference type="AlphaFoldDB" id="A0A838B1N0"/>
<dbReference type="CDD" id="cd00761">
    <property type="entry name" value="Glyco_tranf_GTA_type"/>
    <property type="match status" value="1"/>
</dbReference>
<keyword evidence="3" id="KW-1185">Reference proteome</keyword>
<dbReference type="InterPro" id="IPR050834">
    <property type="entry name" value="Glycosyltransf_2"/>
</dbReference>
<evidence type="ECO:0000259" key="1">
    <source>
        <dbReference type="Pfam" id="PF00535"/>
    </source>
</evidence>
<dbReference type="InterPro" id="IPR029044">
    <property type="entry name" value="Nucleotide-diphossugar_trans"/>
</dbReference>
<protein>
    <submittedName>
        <fullName evidence="2">Glycosyltransferase family 2 protein</fullName>
    </submittedName>
</protein>
<comment type="caution">
    <text evidence="2">The sequence shown here is derived from an EMBL/GenBank/DDBJ whole genome shotgun (WGS) entry which is preliminary data.</text>
</comment>
<dbReference type="InterPro" id="IPR001173">
    <property type="entry name" value="Glyco_trans_2-like"/>
</dbReference>
<evidence type="ECO:0000313" key="3">
    <source>
        <dbReference type="Proteomes" id="UP000558284"/>
    </source>
</evidence>
<proteinExistence type="predicted"/>
<reference evidence="2 3" key="1">
    <citation type="submission" date="2020-07" db="EMBL/GenBank/DDBJ databases">
        <title>Definition of the novel symbiovar canariense within Mesorhizobium novociceri, a new species of genus Mesorhizobium nodulating Cicer canariense in the Caldera de Taburiente National Park (La Palma, Canary Islands).</title>
        <authorList>
            <person name="Leon-Barrios M."/>
            <person name="Perez-Yepez J."/>
            <person name="Flores-Felix J.D."/>
            <person name="Ramirez-Baena M.H."/>
            <person name="Pulido-Suarez L."/>
            <person name="Igual J.M."/>
            <person name="Velazquez E."/>
            <person name="Peix A."/>
        </authorList>
    </citation>
    <scope>NUCLEOTIDE SEQUENCE [LARGE SCALE GENOMIC DNA]</scope>
    <source>
        <strain evidence="2 3">CCANP35</strain>
    </source>
</reference>
<dbReference type="PANTHER" id="PTHR43685:SF2">
    <property type="entry name" value="GLYCOSYLTRANSFERASE 2-LIKE DOMAIN-CONTAINING PROTEIN"/>
    <property type="match status" value="1"/>
</dbReference>
<accession>A0A838B1N0</accession>
<dbReference type="SUPFAM" id="SSF53448">
    <property type="entry name" value="Nucleotide-diphospho-sugar transferases"/>
    <property type="match status" value="1"/>
</dbReference>
<feature type="domain" description="Glycosyltransferase 2-like" evidence="1">
    <location>
        <begin position="33"/>
        <end position="198"/>
    </location>
</feature>
<name>A0A838B1N0_9HYPH</name>
<dbReference type="Pfam" id="PF00535">
    <property type="entry name" value="Glycos_transf_2"/>
    <property type="match status" value="1"/>
</dbReference>
<sequence>MSASSAAWSVSARFANTACLLHSKEASVQPDVSFVIAAYNAAATLDRAIVSAIAQRDVSVEIIVVDDQSRDNTLDVARAYPEDVVKVIALPANRGPGGARNAGVELASGRWVAVLDSDDAVLPGRLAAMIARAEKAGAVIAVDNLQVIREDGVAEATMFPAEYLEGLREITLADYIAGNIVFESTFNLGYLKPIFQRRFLTENGLRYDENLSIGEDYLLLANALAKGGKCVVEPTTGYIYHIRTGSISRVLELHHVEAMRKADAVFAETNSMDAAAAAAFARRARSLRKAASFLSLVQHIKARSPLKAIRTALSDPAAVRHMSMPIAVRLRRVAAQFAVGTGR</sequence>
<dbReference type="EMBL" id="JACDTY010000002">
    <property type="protein sequence ID" value="MBA1139809.1"/>
    <property type="molecule type" value="Genomic_DNA"/>
</dbReference>
<dbReference type="Gene3D" id="3.90.550.10">
    <property type="entry name" value="Spore Coat Polysaccharide Biosynthesis Protein SpsA, Chain A"/>
    <property type="match status" value="1"/>
</dbReference>
<gene>
    <name evidence="2" type="ORF">H0241_06020</name>
</gene>
<keyword evidence="2" id="KW-0808">Transferase</keyword>